<feature type="compositionally biased region" description="Basic residues" evidence="9">
    <location>
        <begin position="442"/>
        <end position="451"/>
    </location>
</feature>
<feature type="compositionally biased region" description="Basic and acidic residues" evidence="9">
    <location>
        <begin position="578"/>
        <end position="617"/>
    </location>
</feature>
<evidence type="ECO:0000256" key="6">
    <source>
        <dbReference type="ARBA" id="ARBA00022801"/>
    </source>
</evidence>
<feature type="compositionally biased region" description="Basic and acidic residues" evidence="9">
    <location>
        <begin position="342"/>
        <end position="353"/>
    </location>
</feature>
<evidence type="ECO:0000256" key="4">
    <source>
        <dbReference type="ARBA" id="ARBA00022723"/>
    </source>
</evidence>
<feature type="compositionally biased region" description="Basic residues" evidence="9">
    <location>
        <begin position="526"/>
        <end position="544"/>
    </location>
</feature>
<evidence type="ECO:0000256" key="3">
    <source>
        <dbReference type="ARBA" id="ARBA00022722"/>
    </source>
</evidence>
<keyword evidence="2" id="KW-0963">Cytoplasm</keyword>
<feature type="domain" description="RNase E/G thioredoxin-like" evidence="11">
    <location>
        <begin position="245"/>
        <end position="327"/>
    </location>
</feature>
<dbReference type="AlphaFoldDB" id="A0A7C5M165"/>
<dbReference type="GO" id="GO:0016787">
    <property type="term" value="F:hydrolase activity"/>
    <property type="evidence" value="ECO:0007669"/>
    <property type="project" value="UniProtKB-KW"/>
</dbReference>
<feature type="non-terminal residue" evidence="12">
    <location>
        <position position="1"/>
    </location>
</feature>
<dbReference type="PANTHER" id="PTHR30001">
    <property type="entry name" value="RIBONUCLEASE"/>
    <property type="match status" value="1"/>
</dbReference>
<evidence type="ECO:0000256" key="9">
    <source>
        <dbReference type="SAM" id="MobiDB-lite"/>
    </source>
</evidence>
<dbReference type="Pfam" id="PF10150">
    <property type="entry name" value="RNase_E_G"/>
    <property type="match status" value="1"/>
</dbReference>
<sequence length="628" mass="71016">SVPQGMGVIVRTAGAKRTKAEIKRDYDYLSRLWDTIREKTLESIAPALIHEEGNLVKRSIRDLYGKEIEKVLVQGDEAYRVAKNFIKMLMPSHAKNVQPYKDEVPLFLRYQVEQQIESCLEPIAQLKSGGYLVIHPTEALVSIDVNSGRSTKERNVERTALKTNLEAAVEVARQMRLRDLAGLIVIDFIDMDENRNNRAVEKKMREVLSKDRARVQMGRISQFGLMEISRQRRRRSLLEGSTASCEHCHGVGRKRSVESSALKAVHAIEEEGIRGRAARIRLAVSPDVANYLFNEKRNLLNSVDERFNMFTEVIADPNLIRPKLEITVVEAKDNGGVDALEEIQKEHRKERSKDKRRRNKKTEQKTEAKTETDDEQEQPARSKRKRRRGRRGGRGRNAAEAKANQQTQDAQEDTQIDTEDTNAANADEKSADTEKIAEKPAKPKRGRRRKSPVKEDDKSQKDDQSEETKSETSSKSEEAIPAAKTKRRTRKKPTAEKPETSKSSDQKQSKPDAPDLDDGDGEPKPVKKPARKSRTPKAKTVAKPKKAEPTKDKKDKAVDGAKTPKSSKTKAKPKSKPKKGDDAKDDTKNTKTVKKAETTPEKPTPEPKPESKPEPKKKGWWQKRNPFG</sequence>
<dbReference type="Pfam" id="PF20833">
    <property type="entry name" value="RNase_E_G_Thio"/>
    <property type="match status" value="1"/>
</dbReference>
<dbReference type="PANTHER" id="PTHR30001:SF1">
    <property type="entry name" value="RIBONUCLEASE E_G-LIKE PROTEIN, CHLOROPLASTIC"/>
    <property type="match status" value="1"/>
</dbReference>
<evidence type="ECO:0000256" key="2">
    <source>
        <dbReference type="ARBA" id="ARBA00022490"/>
    </source>
</evidence>
<feature type="compositionally biased region" description="Basic and acidic residues" evidence="9">
    <location>
        <begin position="452"/>
        <end position="478"/>
    </location>
</feature>
<dbReference type="GO" id="GO:0004519">
    <property type="term" value="F:endonuclease activity"/>
    <property type="evidence" value="ECO:0007669"/>
    <property type="project" value="UniProtKB-KW"/>
</dbReference>
<dbReference type="GO" id="GO:0005737">
    <property type="term" value="C:cytoplasm"/>
    <property type="evidence" value="ECO:0007669"/>
    <property type="project" value="TreeGrafter"/>
</dbReference>
<evidence type="ECO:0000259" key="10">
    <source>
        <dbReference type="Pfam" id="PF10150"/>
    </source>
</evidence>
<evidence type="ECO:0000256" key="1">
    <source>
        <dbReference type="ARBA" id="ARBA00001946"/>
    </source>
</evidence>
<feature type="compositionally biased region" description="Basic and acidic residues" evidence="9">
    <location>
        <begin position="545"/>
        <end position="559"/>
    </location>
</feature>
<dbReference type="GO" id="GO:0006364">
    <property type="term" value="P:rRNA processing"/>
    <property type="evidence" value="ECO:0007669"/>
    <property type="project" value="TreeGrafter"/>
</dbReference>
<keyword evidence="8" id="KW-0694">RNA-binding</keyword>
<feature type="compositionally biased region" description="Basic residues" evidence="9">
    <location>
        <begin position="565"/>
        <end position="577"/>
    </location>
</feature>
<evidence type="ECO:0000256" key="7">
    <source>
        <dbReference type="ARBA" id="ARBA00022842"/>
    </source>
</evidence>
<dbReference type="InterPro" id="IPR048583">
    <property type="entry name" value="RNase_E_G_thioredoxin-like"/>
</dbReference>
<keyword evidence="5" id="KW-0255">Endonuclease</keyword>
<dbReference type="Gene3D" id="3.40.1260.20">
    <property type="entry name" value="Ribonuclease E, catalytic domain"/>
    <property type="match status" value="1"/>
</dbReference>
<name>A0A7C5M165_9PROT</name>
<feature type="compositionally biased region" description="Basic residues" evidence="9">
    <location>
        <begin position="381"/>
        <end position="394"/>
    </location>
</feature>
<dbReference type="GO" id="GO:0003723">
    <property type="term" value="F:RNA binding"/>
    <property type="evidence" value="ECO:0007669"/>
    <property type="project" value="UniProtKB-KW"/>
</dbReference>
<evidence type="ECO:0000313" key="12">
    <source>
        <dbReference type="EMBL" id="HHL43832.1"/>
    </source>
</evidence>
<feature type="compositionally biased region" description="Acidic residues" evidence="9">
    <location>
        <begin position="410"/>
        <end position="420"/>
    </location>
</feature>
<dbReference type="InterPro" id="IPR004659">
    <property type="entry name" value="RNase_E/G"/>
</dbReference>
<keyword evidence="4" id="KW-0479">Metal-binding</keyword>
<accession>A0A7C5M165</accession>
<comment type="caution">
    <text evidence="12">The sequence shown here is derived from an EMBL/GenBank/DDBJ whole genome shotgun (WGS) entry which is preliminary data.</text>
</comment>
<feature type="compositionally biased region" description="Basic and acidic residues" evidence="9">
    <location>
        <begin position="361"/>
        <end position="371"/>
    </location>
</feature>
<evidence type="ECO:0000256" key="8">
    <source>
        <dbReference type="ARBA" id="ARBA00022884"/>
    </source>
</evidence>
<dbReference type="Proteomes" id="UP000885830">
    <property type="component" value="Unassembled WGS sequence"/>
</dbReference>
<keyword evidence="3" id="KW-0540">Nuclease</keyword>
<proteinExistence type="predicted"/>
<keyword evidence="6" id="KW-0378">Hydrolase</keyword>
<dbReference type="EMBL" id="DRMJ01000493">
    <property type="protein sequence ID" value="HHL43832.1"/>
    <property type="molecule type" value="Genomic_DNA"/>
</dbReference>
<dbReference type="GO" id="GO:0046872">
    <property type="term" value="F:metal ion binding"/>
    <property type="evidence" value="ECO:0007669"/>
    <property type="project" value="UniProtKB-KW"/>
</dbReference>
<dbReference type="InterPro" id="IPR019307">
    <property type="entry name" value="RNA-bd_AU-1/RNase_E/G"/>
</dbReference>
<protein>
    <submittedName>
        <fullName evidence="12">Ribonuclease E/G</fullName>
    </submittedName>
</protein>
<dbReference type="GO" id="GO:0004540">
    <property type="term" value="F:RNA nuclease activity"/>
    <property type="evidence" value="ECO:0007669"/>
    <property type="project" value="InterPro"/>
</dbReference>
<organism evidence="12">
    <name type="scientific">Hellea balneolensis</name>
    <dbReference type="NCBI Taxonomy" id="287478"/>
    <lineage>
        <taxon>Bacteria</taxon>
        <taxon>Pseudomonadati</taxon>
        <taxon>Pseudomonadota</taxon>
        <taxon>Alphaproteobacteria</taxon>
        <taxon>Maricaulales</taxon>
        <taxon>Robiginitomaculaceae</taxon>
        <taxon>Hellea</taxon>
    </lineage>
</organism>
<keyword evidence="7" id="KW-0460">Magnesium</keyword>
<reference evidence="12" key="1">
    <citation type="journal article" date="2020" name="mSystems">
        <title>Genome- and Community-Level Interaction Insights into Carbon Utilization and Element Cycling Functions of Hydrothermarchaeota in Hydrothermal Sediment.</title>
        <authorList>
            <person name="Zhou Z."/>
            <person name="Liu Y."/>
            <person name="Xu W."/>
            <person name="Pan J."/>
            <person name="Luo Z.H."/>
            <person name="Li M."/>
        </authorList>
    </citation>
    <scope>NUCLEOTIDE SEQUENCE [LARGE SCALE GENOMIC DNA]</scope>
    <source>
        <strain evidence="12">HyVt-485</strain>
    </source>
</reference>
<gene>
    <name evidence="12" type="ORF">ENJ42_09450</name>
</gene>
<comment type="cofactor">
    <cofactor evidence="1">
        <name>Mg(2+)</name>
        <dbReference type="ChEBI" id="CHEBI:18420"/>
    </cofactor>
</comment>
<feature type="region of interest" description="Disordered" evidence="9">
    <location>
        <begin position="340"/>
        <end position="628"/>
    </location>
</feature>
<feature type="domain" description="RNA-binding protein AU-1/Ribonuclease E/G" evidence="10">
    <location>
        <begin position="3"/>
        <end position="232"/>
    </location>
</feature>
<evidence type="ECO:0000259" key="11">
    <source>
        <dbReference type="Pfam" id="PF20833"/>
    </source>
</evidence>
<evidence type="ECO:0000256" key="5">
    <source>
        <dbReference type="ARBA" id="ARBA00022759"/>
    </source>
</evidence>
<feature type="compositionally biased region" description="Basic and acidic residues" evidence="9">
    <location>
        <begin position="493"/>
        <end position="513"/>
    </location>
</feature>
<feature type="compositionally biased region" description="Basic and acidic residues" evidence="9">
    <location>
        <begin position="426"/>
        <end position="441"/>
    </location>
</feature>